<dbReference type="AlphaFoldDB" id="A0A8X7BZC9"/>
<name>A0A8X7BZC9_9ARAC</name>
<accession>A0A8X7BZC9</accession>
<comment type="caution">
    <text evidence="1">The sequence shown here is derived from an EMBL/GenBank/DDBJ whole genome shotgun (WGS) entry which is preliminary data.</text>
</comment>
<evidence type="ECO:0000313" key="1">
    <source>
        <dbReference type="EMBL" id="GFY50806.1"/>
    </source>
</evidence>
<sequence length="84" mass="10136">SLHEFVGLPCQDINPTRRKTSANYKREYGRRRRNVVESELVQEPQHQIPYVEQSEDASLSNYMDFYRHRLAQEEFKINHKRLTT</sequence>
<keyword evidence="2" id="KW-1185">Reference proteome</keyword>
<organism evidence="1 2">
    <name type="scientific">Trichonephila inaurata madagascariensis</name>
    <dbReference type="NCBI Taxonomy" id="2747483"/>
    <lineage>
        <taxon>Eukaryota</taxon>
        <taxon>Metazoa</taxon>
        <taxon>Ecdysozoa</taxon>
        <taxon>Arthropoda</taxon>
        <taxon>Chelicerata</taxon>
        <taxon>Arachnida</taxon>
        <taxon>Araneae</taxon>
        <taxon>Araneomorphae</taxon>
        <taxon>Entelegynae</taxon>
        <taxon>Araneoidea</taxon>
        <taxon>Nephilidae</taxon>
        <taxon>Trichonephila</taxon>
        <taxon>Trichonephila inaurata</taxon>
    </lineage>
</organism>
<protein>
    <submittedName>
        <fullName evidence="1">Uncharacterized protein</fullName>
    </submittedName>
</protein>
<gene>
    <name evidence="1" type="primary">NCL1_53971</name>
    <name evidence="1" type="ORF">TNIN_259471</name>
</gene>
<reference evidence="1" key="1">
    <citation type="submission" date="2020-08" db="EMBL/GenBank/DDBJ databases">
        <title>Multicomponent nature underlies the extraordinary mechanical properties of spider dragline silk.</title>
        <authorList>
            <person name="Kono N."/>
            <person name="Nakamura H."/>
            <person name="Mori M."/>
            <person name="Yoshida Y."/>
            <person name="Ohtoshi R."/>
            <person name="Malay A.D."/>
            <person name="Moran D.A.P."/>
            <person name="Tomita M."/>
            <person name="Numata K."/>
            <person name="Arakawa K."/>
        </authorList>
    </citation>
    <scope>NUCLEOTIDE SEQUENCE</scope>
</reference>
<dbReference type="EMBL" id="BMAV01007727">
    <property type="protein sequence ID" value="GFY50806.1"/>
    <property type="molecule type" value="Genomic_DNA"/>
</dbReference>
<dbReference type="OrthoDB" id="10386174at2759"/>
<feature type="non-terminal residue" evidence="1">
    <location>
        <position position="1"/>
    </location>
</feature>
<dbReference type="Proteomes" id="UP000886998">
    <property type="component" value="Unassembled WGS sequence"/>
</dbReference>
<evidence type="ECO:0000313" key="2">
    <source>
        <dbReference type="Proteomes" id="UP000886998"/>
    </source>
</evidence>
<proteinExistence type="predicted"/>